<evidence type="ECO:0000256" key="1">
    <source>
        <dbReference type="ARBA" id="ARBA00004123"/>
    </source>
</evidence>
<feature type="compositionally biased region" description="Basic and acidic residues" evidence="4">
    <location>
        <begin position="55"/>
        <end position="65"/>
    </location>
</feature>
<dbReference type="PANTHER" id="PTHR31319">
    <property type="entry name" value="ZINC FINGER PROTEIN CONSTANS-LIKE 4"/>
    <property type="match status" value="1"/>
</dbReference>
<comment type="subcellular location">
    <subcellularLocation>
        <location evidence="1 3">Nucleus</location>
    </subcellularLocation>
</comment>
<dbReference type="Pfam" id="PF06203">
    <property type="entry name" value="CCT"/>
    <property type="match status" value="1"/>
</dbReference>
<dbReference type="Proteomes" id="UP001485043">
    <property type="component" value="Unassembled WGS sequence"/>
</dbReference>
<feature type="region of interest" description="Disordered" evidence="4">
    <location>
        <begin position="1"/>
        <end position="85"/>
    </location>
</feature>
<dbReference type="InterPro" id="IPR045281">
    <property type="entry name" value="CONSTANS-like"/>
</dbReference>
<feature type="compositionally biased region" description="Low complexity" evidence="4">
    <location>
        <begin position="265"/>
        <end position="295"/>
    </location>
</feature>
<proteinExistence type="predicted"/>
<comment type="caution">
    <text evidence="6">The sequence shown here is derived from an EMBL/GenBank/DDBJ whole genome shotgun (WGS) entry which is preliminary data.</text>
</comment>
<evidence type="ECO:0000313" key="7">
    <source>
        <dbReference type="Proteomes" id="UP001485043"/>
    </source>
</evidence>
<feature type="compositionally biased region" description="Basic and acidic residues" evidence="4">
    <location>
        <begin position="145"/>
        <end position="157"/>
    </location>
</feature>
<feature type="compositionally biased region" description="Polar residues" evidence="4">
    <location>
        <begin position="217"/>
        <end position="228"/>
    </location>
</feature>
<organism evidence="6 7">
    <name type="scientific">Apatococcus fuscideae</name>
    <dbReference type="NCBI Taxonomy" id="2026836"/>
    <lineage>
        <taxon>Eukaryota</taxon>
        <taxon>Viridiplantae</taxon>
        <taxon>Chlorophyta</taxon>
        <taxon>core chlorophytes</taxon>
        <taxon>Trebouxiophyceae</taxon>
        <taxon>Chlorellales</taxon>
        <taxon>Chlorellaceae</taxon>
        <taxon>Apatococcus</taxon>
    </lineage>
</organism>
<dbReference type="GO" id="GO:0005634">
    <property type="term" value="C:nucleus"/>
    <property type="evidence" value="ECO:0007669"/>
    <property type="project" value="UniProtKB-SubCell"/>
</dbReference>
<evidence type="ECO:0000256" key="4">
    <source>
        <dbReference type="SAM" id="MobiDB-lite"/>
    </source>
</evidence>
<reference evidence="6 7" key="1">
    <citation type="journal article" date="2024" name="Nat. Commun.">
        <title>Phylogenomics reveals the evolutionary origins of lichenization in chlorophyte algae.</title>
        <authorList>
            <person name="Puginier C."/>
            <person name="Libourel C."/>
            <person name="Otte J."/>
            <person name="Skaloud P."/>
            <person name="Haon M."/>
            <person name="Grisel S."/>
            <person name="Petersen M."/>
            <person name="Berrin J.G."/>
            <person name="Delaux P.M."/>
            <person name="Dal Grande F."/>
            <person name="Keller J."/>
        </authorList>
    </citation>
    <scope>NUCLEOTIDE SEQUENCE [LARGE SCALE GENOMIC DNA]</scope>
    <source>
        <strain evidence="6 7">SAG 2523</strain>
    </source>
</reference>
<evidence type="ECO:0000256" key="2">
    <source>
        <dbReference type="ARBA" id="ARBA00023242"/>
    </source>
</evidence>
<evidence type="ECO:0000313" key="6">
    <source>
        <dbReference type="EMBL" id="KAK9863322.1"/>
    </source>
</evidence>
<dbReference type="GO" id="GO:0003700">
    <property type="term" value="F:DNA-binding transcription factor activity"/>
    <property type="evidence" value="ECO:0007669"/>
    <property type="project" value="TreeGrafter"/>
</dbReference>
<feature type="compositionally biased region" description="Low complexity" evidence="4">
    <location>
        <begin position="238"/>
        <end position="257"/>
    </location>
</feature>
<feature type="region of interest" description="Disordered" evidence="4">
    <location>
        <begin position="145"/>
        <end position="330"/>
    </location>
</feature>
<feature type="compositionally biased region" description="Basic and acidic residues" evidence="4">
    <location>
        <begin position="22"/>
        <end position="37"/>
    </location>
</feature>
<name>A0AAW1T0T2_9CHLO</name>
<keyword evidence="2 3" id="KW-0539">Nucleus</keyword>
<evidence type="ECO:0000259" key="5">
    <source>
        <dbReference type="PROSITE" id="PS51017"/>
    </source>
</evidence>
<protein>
    <recommendedName>
        <fullName evidence="5">CCT domain-containing protein</fullName>
    </recommendedName>
</protein>
<accession>A0AAW1T0T2</accession>
<gene>
    <name evidence="6" type="ORF">WJX84_010512</name>
</gene>
<dbReference type="InterPro" id="IPR010402">
    <property type="entry name" value="CCT_domain"/>
</dbReference>
<keyword evidence="7" id="KW-1185">Reference proteome</keyword>
<dbReference type="PANTHER" id="PTHR31319:SF114">
    <property type="entry name" value="OS12G0262400 PROTEIN"/>
    <property type="match status" value="1"/>
</dbReference>
<sequence>MLDSQGGTMAPNDVHGLGLSAESKDDQAMSEQAEKFMRRSQSAVELRSLASLPRSHSEVDLREQEESALAELTTPEGHTYKVGRLSNEERAQKILKYRQKRHERNFNKRIKYQCRKTLADSRPRVRGRFARNDDAGAVMPHETKKALAEKAKKEKQETSSAQPTKAVAPPAQPFKPSSQGPGQMSFVPLSRPPAAVRSHWPSTSSTPSPFIPASAPNWPSQPTQTFIPTSHGPPMSAPIRQSLPSISPQPIPHSMHPLGHTHSRSQSQDGGMGHQQQQQQVSATGPMGSSMPMLMGRGGQASGHPNGVAPRHIFPARPMPQQEPPRGHQSGFPYLPASGMWTSTPAGDYDPHDQLLDQLDQQLDQQLPLAADGTQAYDSGNLGFMPFDL</sequence>
<dbReference type="EMBL" id="JALJOV010000488">
    <property type="protein sequence ID" value="KAK9863322.1"/>
    <property type="molecule type" value="Genomic_DNA"/>
</dbReference>
<dbReference type="AlphaFoldDB" id="A0AAW1T0T2"/>
<feature type="compositionally biased region" description="Low complexity" evidence="4">
    <location>
        <begin position="201"/>
        <end position="216"/>
    </location>
</feature>
<feature type="domain" description="CCT" evidence="5">
    <location>
        <begin position="90"/>
        <end position="132"/>
    </location>
</feature>
<evidence type="ECO:0000256" key="3">
    <source>
        <dbReference type="PROSITE-ProRule" id="PRU00357"/>
    </source>
</evidence>
<dbReference type="PROSITE" id="PS51017">
    <property type="entry name" value="CCT"/>
    <property type="match status" value="1"/>
</dbReference>